<feature type="transmembrane region" description="Helical" evidence="9">
    <location>
        <begin position="12"/>
        <end position="30"/>
    </location>
</feature>
<keyword evidence="7 8" id="KW-0472">Membrane</keyword>
<evidence type="ECO:0000256" key="2">
    <source>
        <dbReference type="ARBA" id="ARBA00005540"/>
    </source>
</evidence>
<evidence type="ECO:0000256" key="5">
    <source>
        <dbReference type="ARBA" id="ARBA00022692"/>
    </source>
</evidence>
<dbReference type="PANTHER" id="PTHR38438:SF1">
    <property type="entry name" value="RIBOFLAVIN TRANSPORTER RIBU"/>
    <property type="match status" value="1"/>
</dbReference>
<feature type="transmembrane region" description="Helical" evidence="9">
    <location>
        <begin position="84"/>
        <end position="104"/>
    </location>
</feature>
<comment type="caution">
    <text evidence="10">The sequence shown here is derived from an EMBL/GenBank/DDBJ whole genome shotgun (WGS) entry which is preliminary data.</text>
</comment>
<evidence type="ECO:0000256" key="8">
    <source>
        <dbReference type="PIRNR" id="PIRNR037778"/>
    </source>
</evidence>
<keyword evidence="4 8" id="KW-1003">Cell membrane</keyword>
<dbReference type="GeneID" id="57968993"/>
<evidence type="ECO:0000256" key="3">
    <source>
        <dbReference type="ARBA" id="ARBA00022448"/>
    </source>
</evidence>
<feature type="transmembrane region" description="Helical" evidence="9">
    <location>
        <begin position="50"/>
        <end position="72"/>
    </location>
</feature>
<gene>
    <name evidence="10" type="ORF">K5I21_19555</name>
    <name evidence="11" type="ORF">PM006_20525</name>
</gene>
<evidence type="ECO:0000256" key="1">
    <source>
        <dbReference type="ARBA" id="ARBA00004651"/>
    </source>
</evidence>
<dbReference type="PIRSF" id="PIRSF037778">
    <property type="entry name" value="UCP037778_transp_RibU"/>
    <property type="match status" value="1"/>
</dbReference>
<accession>A0AAW5F864</accession>
<reference evidence="11" key="2">
    <citation type="submission" date="2023-01" db="EMBL/GenBank/DDBJ databases">
        <title>Human gut microbiome strain richness.</title>
        <authorList>
            <person name="Chen-Liaw A."/>
        </authorList>
    </citation>
    <scope>NUCLEOTIDE SEQUENCE</scope>
    <source>
        <strain evidence="11">B1_m1001713B170214d0_201011</strain>
    </source>
</reference>
<dbReference type="Proteomes" id="UP001203136">
    <property type="component" value="Unassembled WGS sequence"/>
</dbReference>
<comment type="similarity">
    <text evidence="2 8">Belongs to the prokaryotic riboflavin transporter (P-RFT) (TC 2.A.87) family.</text>
</comment>
<organism evidence="10 12">
    <name type="scientific">Clostridium symbiosum</name>
    <name type="common">Bacteroides symbiosus</name>
    <dbReference type="NCBI Taxonomy" id="1512"/>
    <lineage>
        <taxon>Bacteria</taxon>
        <taxon>Bacillati</taxon>
        <taxon>Bacillota</taxon>
        <taxon>Clostridia</taxon>
        <taxon>Lachnospirales</taxon>
        <taxon>Lachnospiraceae</taxon>
        <taxon>Otoolea</taxon>
    </lineage>
</organism>
<keyword evidence="3 8" id="KW-0813">Transport</keyword>
<evidence type="ECO:0000313" key="12">
    <source>
        <dbReference type="Proteomes" id="UP001203136"/>
    </source>
</evidence>
<dbReference type="EMBL" id="JAQLGM010000081">
    <property type="protein sequence ID" value="MDB2002591.1"/>
    <property type="molecule type" value="Genomic_DNA"/>
</dbReference>
<dbReference type="InterPro" id="IPR024529">
    <property type="entry name" value="ECF_trnsprt_substrate-spec"/>
</dbReference>
<proteinExistence type="inferred from homology"/>
<feature type="transmembrane region" description="Helical" evidence="9">
    <location>
        <begin position="124"/>
        <end position="142"/>
    </location>
</feature>
<evidence type="ECO:0000313" key="10">
    <source>
        <dbReference type="EMBL" id="MCK0088026.1"/>
    </source>
</evidence>
<comment type="subcellular location">
    <subcellularLocation>
        <location evidence="1">Cell membrane</location>
        <topology evidence="1">Multi-pass membrane protein</topology>
    </subcellularLocation>
</comment>
<dbReference type="PANTHER" id="PTHR38438">
    <property type="entry name" value="RIBOFLAVIN TRANSPORTER RIBU"/>
    <property type="match status" value="1"/>
</dbReference>
<keyword evidence="6 9" id="KW-1133">Transmembrane helix</keyword>
<comment type="function">
    <text evidence="8">Probably a riboflavin-binding protein that interacts with the energy-coupling factor (ECF) ABC-transporter complex.</text>
</comment>
<protein>
    <recommendedName>
        <fullName evidence="8">Riboflavin transporter</fullName>
    </recommendedName>
</protein>
<evidence type="ECO:0000313" key="11">
    <source>
        <dbReference type="EMBL" id="MDB2002591.1"/>
    </source>
</evidence>
<dbReference type="Gene3D" id="1.10.1760.20">
    <property type="match status" value="1"/>
</dbReference>
<evidence type="ECO:0000256" key="9">
    <source>
        <dbReference type="SAM" id="Phobius"/>
    </source>
</evidence>
<evidence type="ECO:0000256" key="7">
    <source>
        <dbReference type="ARBA" id="ARBA00023136"/>
    </source>
</evidence>
<dbReference type="GO" id="GO:0032217">
    <property type="term" value="F:riboflavin transmembrane transporter activity"/>
    <property type="evidence" value="ECO:0007669"/>
    <property type="project" value="UniProtKB-UniRule"/>
</dbReference>
<sequence length="206" mass="22395">MRTKTNGKWSVQKLIYTGMLAALAGVLMSLEFSVPLMPPFYKVDFSDVPSIVAVFLMGPVSGICVEVIKILIKLITVGTNTMYVGEFSNLIGIILFVGPLWLVYKKRGANKRAAVEALLVSIPIRTAFACFTNAFITLPLYAQAMNLPLDQVITMVAAVNPAIQNLNGFIILATIPFNILKIGLNSVVAHLLYSRLLAAKIVPKVV</sequence>
<dbReference type="Proteomes" id="UP001300871">
    <property type="component" value="Unassembled WGS sequence"/>
</dbReference>
<dbReference type="RefSeq" id="WP_003500801.1">
    <property type="nucleotide sequence ID" value="NZ_BAABZD010000023.1"/>
</dbReference>
<name>A0AAW5F864_CLOSY</name>
<dbReference type="AlphaFoldDB" id="A0AAW5F864"/>
<dbReference type="InterPro" id="IPR025720">
    <property type="entry name" value="RibU"/>
</dbReference>
<dbReference type="GO" id="GO:0005886">
    <property type="term" value="C:plasma membrane"/>
    <property type="evidence" value="ECO:0007669"/>
    <property type="project" value="UniProtKB-SubCell"/>
</dbReference>
<keyword evidence="5 9" id="KW-0812">Transmembrane</keyword>
<dbReference type="Pfam" id="PF12822">
    <property type="entry name" value="ECF_trnsprt"/>
    <property type="match status" value="1"/>
</dbReference>
<evidence type="ECO:0000256" key="4">
    <source>
        <dbReference type="ARBA" id="ARBA00022475"/>
    </source>
</evidence>
<dbReference type="EMBL" id="JAINVB010000001">
    <property type="protein sequence ID" value="MCK0088026.1"/>
    <property type="molecule type" value="Genomic_DNA"/>
</dbReference>
<evidence type="ECO:0000256" key="6">
    <source>
        <dbReference type="ARBA" id="ARBA00022989"/>
    </source>
</evidence>
<reference evidence="10" key="1">
    <citation type="journal article" date="2022" name="Cell Host Microbe">
        <title>Colonization of the live biotherapeutic product VE303 and modulation of the microbiota and metabolites in healthy volunteers.</title>
        <authorList>
            <person name="Dsouza M."/>
            <person name="Menon R."/>
            <person name="Crossette E."/>
            <person name="Bhattarai S.K."/>
            <person name="Schneider J."/>
            <person name="Kim Y.G."/>
            <person name="Reddy S."/>
            <person name="Caballero S."/>
            <person name="Felix C."/>
            <person name="Cornacchione L."/>
            <person name="Hendrickson J."/>
            <person name="Watson A.R."/>
            <person name="Minot S.S."/>
            <person name="Greenfield N."/>
            <person name="Schopf L."/>
            <person name="Szabady R."/>
            <person name="Patarroyo J."/>
            <person name="Smith W."/>
            <person name="Harrison P."/>
            <person name="Kuijper E.J."/>
            <person name="Kelly C.P."/>
            <person name="Olle B."/>
            <person name="Bobilev D."/>
            <person name="Silber J.L."/>
            <person name="Bucci V."/>
            <person name="Roberts B."/>
            <person name="Faith J."/>
            <person name="Norman J.M."/>
        </authorList>
    </citation>
    <scope>NUCLEOTIDE SEQUENCE</scope>
    <source>
        <strain evidence="10">VE303-04</strain>
    </source>
</reference>